<evidence type="ECO:0000256" key="1">
    <source>
        <dbReference type="SAM" id="MobiDB-lite"/>
    </source>
</evidence>
<protein>
    <submittedName>
        <fullName evidence="2">Uncharacterized protein</fullName>
    </submittedName>
</protein>
<feature type="region of interest" description="Disordered" evidence="1">
    <location>
        <begin position="69"/>
        <end position="98"/>
    </location>
</feature>
<name>A0AAV1LJT5_9NEOP</name>
<evidence type="ECO:0000313" key="3">
    <source>
        <dbReference type="Proteomes" id="UP001314205"/>
    </source>
</evidence>
<proteinExistence type="predicted"/>
<gene>
    <name evidence="2" type="ORF">PARMNEM_LOCUS13968</name>
</gene>
<accession>A0AAV1LJT5</accession>
<organism evidence="2 3">
    <name type="scientific">Parnassius mnemosyne</name>
    <name type="common">clouded apollo</name>
    <dbReference type="NCBI Taxonomy" id="213953"/>
    <lineage>
        <taxon>Eukaryota</taxon>
        <taxon>Metazoa</taxon>
        <taxon>Ecdysozoa</taxon>
        <taxon>Arthropoda</taxon>
        <taxon>Hexapoda</taxon>
        <taxon>Insecta</taxon>
        <taxon>Pterygota</taxon>
        <taxon>Neoptera</taxon>
        <taxon>Endopterygota</taxon>
        <taxon>Lepidoptera</taxon>
        <taxon>Glossata</taxon>
        <taxon>Ditrysia</taxon>
        <taxon>Papilionoidea</taxon>
        <taxon>Papilionidae</taxon>
        <taxon>Parnassiinae</taxon>
        <taxon>Parnassini</taxon>
        <taxon>Parnassius</taxon>
        <taxon>Driopa</taxon>
    </lineage>
</organism>
<comment type="caution">
    <text evidence="2">The sequence shown here is derived from an EMBL/GenBank/DDBJ whole genome shotgun (WGS) entry which is preliminary data.</text>
</comment>
<keyword evidence="3" id="KW-1185">Reference proteome</keyword>
<reference evidence="2 3" key="1">
    <citation type="submission" date="2023-11" db="EMBL/GenBank/DDBJ databases">
        <authorList>
            <person name="Hedman E."/>
            <person name="Englund M."/>
            <person name="Stromberg M."/>
            <person name="Nyberg Akerstrom W."/>
            <person name="Nylinder S."/>
            <person name="Jareborg N."/>
            <person name="Kallberg Y."/>
            <person name="Kronander E."/>
        </authorList>
    </citation>
    <scope>NUCLEOTIDE SEQUENCE [LARGE SCALE GENOMIC DNA]</scope>
</reference>
<sequence>MPTCQSELRQQFKRARYIANVWRNAHLRVPMDLEPTNCGWVEQASMYEFKWFEGPQVPLTVNDVIQQNENEESGAQDDESDIEYASEEDEHEQSDCEC</sequence>
<dbReference type="AlphaFoldDB" id="A0AAV1LJT5"/>
<dbReference type="EMBL" id="CAVLGL010000090">
    <property type="protein sequence ID" value="CAK1594317.1"/>
    <property type="molecule type" value="Genomic_DNA"/>
</dbReference>
<dbReference type="Proteomes" id="UP001314205">
    <property type="component" value="Unassembled WGS sequence"/>
</dbReference>
<evidence type="ECO:0000313" key="2">
    <source>
        <dbReference type="EMBL" id="CAK1594317.1"/>
    </source>
</evidence>